<evidence type="ECO:0000256" key="1">
    <source>
        <dbReference type="ARBA" id="ARBA00011063"/>
    </source>
</evidence>
<protein>
    <recommendedName>
        <fullName evidence="2">protein-tyrosine-phosphatase</fullName>
        <ecNumber evidence="2">3.1.3.48</ecNumber>
    </recommendedName>
</protein>
<evidence type="ECO:0000259" key="6">
    <source>
        <dbReference type="SMART" id="SM00226"/>
    </source>
</evidence>
<dbReference type="PANTHER" id="PTHR11717">
    <property type="entry name" value="LOW MOLECULAR WEIGHT PROTEIN TYROSINE PHOSPHATASE"/>
    <property type="match status" value="1"/>
</dbReference>
<dbReference type="SUPFAM" id="SSF52788">
    <property type="entry name" value="Phosphotyrosine protein phosphatases I"/>
    <property type="match status" value="1"/>
</dbReference>
<evidence type="ECO:0000256" key="5">
    <source>
        <dbReference type="PIRSR" id="PIRSR617867-1"/>
    </source>
</evidence>
<evidence type="ECO:0000256" key="2">
    <source>
        <dbReference type="ARBA" id="ARBA00013064"/>
    </source>
</evidence>
<keyword evidence="3" id="KW-0378">Hydrolase</keyword>
<dbReference type="eggNOG" id="COG0394">
    <property type="taxonomic scope" value="Bacteria"/>
</dbReference>
<dbReference type="CDD" id="cd16343">
    <property type="entry name" value="LMWPTP"/>
    <property type="match status" value="1"/>
</dbReference>
<dbReference type="InterPro" id="IPR017867">
    <property type="entry name" value="Tyr_phospatase_low_mol_wt"/>
</dbReference>
<feature type="active site" description="Nucleophile" evidence="5">
    <location>
        <position position="11"/>
    </location>
</feature>
<sequence length="176" mass="19212">MTQTYRIITVCTGNICRSPMAELMLRHAVGSTADIVVDSAGTTSWEQGNPIDPRAASVLISHGLADGIDHGASFDDGNKVHHARQISSHDFVENDLILAMDTDHFDWLREHAPSAATRAKVRLLREFDPAAEPGELGIADPWYGGIEDFEEAYRLIDAVIPGVLEHLGAADPRHHV</sequence>
<comment type="similarity">
    <text evidence="1">Belongs to the low molecular weight phosphotyrosine protein phosphatase family.</text>
</comment>
<dbReference type="InterPro" id="IPR036196">
    <property type="entry name" value="Ptyr_pPase_sf"/>
</dbReference>
<accession>A9WNX1</accession>
<dbReference type="PRINTS" id="PR00719">
    <property type="entry name" value="LMWPTPASE"/>
</dbReference>
<dbReference type="Pfam" id="PF01451">
    <property type="entry name" value="LMWPc"/>
    <property type="match status" value="1"/>
</dbReference>
<dbReference type="KEGG" id="rsa:RSal33209_1026"/>
<feature type="active site" evidence="5">
    <location>
        <position position="17"/>
    </location>
</feature>
<feature type="domain" description="Phosphotyrosine protein phosphatase I" evidence="6">
    <location>
        <begin position="5"/>
        <end position="166"/>
    </location>
</feature>
<dbReference type="InterPro" id="IPR050438">
    <property type="entry name" value="LMW_PTPase"/>
</dbReference>
<keyword evidence="4" id="KW-0904">Protein phosphatase</keyword>
<dbReference type="EMBL" id="CP000910">
    <property type="protein sequence ID" value="ABY22766.1"/>
    <property type="molecule type" value="Genomic_DNA"/>
</dbReference>
<dbReference type="STRING" id="288705.RSal33209_1026"/>
<dbReference type="PANTHER" id="PTHR11717:SF7">
    <property type="entry name" value="LOW MOLECULAR WEIGHT PHOSPHOTYROSINE PROTEIN PHOSPHATASE"/>
    <property type="match status" value="1"/>
</dbReference>
<feature type="active site" description="Proton donor" evidence="5">
    <location>
        <position position="140"/>
    </location>
</feature>
<dbReference type="EC" id="3.1.3.48" evidence="2"/>
<reference evidence="8" key="1">
    <citation type="journal article" date="2008" name="J. Bacteriol.">
        <title>Genome sequence of the fish pathogen Renibacterium salmoninarum suggests reductive evolution away from an environmental Arthrobacter ancestor.</title>
        <authorList>
            <person name="Wiens G.D."/>
            <person name="Rockey D.D."/>
            <person name="Wu Z."/>
            <person name="Chang J."/>
            <person name="Levy R."/>
            <person name="Crane S."/>
            <person name="Chen D.S."/>
            <person name="Capri G.R."/>
            <person name="Burnett J.R."/>
            <person name="Sudheesh P.S."/>
            <person name="Schipma M.J."/>
            <person name="Burd H."/>
            <person name="Bhattacharyya A."/>
            <person name="Rhodes L.D."/>
            <person name="Kaul R."/>
            <person name="Strom M.S."/>
        </authorList>
    </citation>
    <scope>NUCLEOTIDE SEQUENCE [LARGE SCALE GENOMIC DNA]</scope>
    <source>
        <strain evidence="8">ATCC 33209 / DSM 20767 / JCM 11484 / NBRC 15589 / NCIMB 2235</strain>
    </source>
</reference>
<dbReference type="Proteomes" id="UP000002007">
    <property type="component" value="Chromosome"/>
</dbReference>
<evidence type="ECO:0000313" key="7">
    <source>
        <dbReference type="EMBL" id="ABY22766.1"/>
    </source>
</evidence>
<evidence type="ECO:0000256" key="4">
    <source>
        <dbReference type="ARBA" id="ARBA00022912"/>
    </source>
</evidence>
<gene>
    <name evidence="7" type="ordered locus">RSal33209_1026</name>
</gene>
<evidence type="ECO:0000313" key="8">
    <source>
        <dbReference type="Proteomes" id="UP000002007"/>
    </source>
</evidence>
<evidence type="ECO:0000256" key="3">
    <source>
        <dbReference type="ARBA" id="ARBA00022801"/>
    </source>
</evidence>
<proteinExistence type="inferred from homology"/>
<dbReference type="GO" id="GO:0004725">
    <property type="term" value="F:protein tyrosine phosphatase activity"/>
    <property type="evidence" value="ECO:0007669"/>
    <property type="project" value="UniProtKB-EC"/>
</dbReference>
<dbReference type="HOGENOM" id="CLU_071415_2_1_11"/>
<dbReference type="Gene3D" id="3.40.50.2300">
    <property type="match status" value="1"/>
</dbReference>
<dbReference type="AlphaFoldDB" id="A9WNX1"/>
<dbReference type="InterPro" id="IPR023485">
    <property type="entry name" value="Ptyr_pPase"/>
</dbReference>
<dbReference type="SMART" id="SM00226">
    <property type="entry name" value="LMWPc"/>
    <property type="match status" value="1"/>
</dbReference>
<name>A9WNX1_RENSM</name>
<keyword evidence="8" id="KW-1185">Reference proteome</keyword>
<organism evidence="7 8">
    <name type="scientific">Renibacterium salmoninarum (strain ATCC 33209 / DSM 20767 / JCM 11484 / NBRC 15589 / NCIMB 2235)</name>
    <dbReference type="NCBI Taxonomy" id="288705"/>
    <lineage>
        <taxon>Bacteria</taxon>
        <taxon>Bacillati</taxon>
        <taxon>Actinomycetota</taxon>
        <taxon>Actinomycetes</taxon>
        <taxon>Micrococcales</taxon>
        <taxon>Micrococcaceae</taxon>
        <taxon>Renibacterium</taxon>
    </lineage>
</organism>
<dbReference type="SMR" id="A9WNX1"/>
<dbReference type="RefSeq" id="WP_012244458.1">
    <property type="nucleotide sequence ID" value="NC_010168.1"/>
</dbReference>